<comment type="function">
    <text evidence="7">Probable heme-thiolate monooxygenase.</text>
</comment>
<dbReference type="PRINTS" id="PR00385">
    <property type="entry name" value="P450"/>
</dbReference>
<feature type="binding site" description="axial binding residue" evidence="8">
    <location>
        <position position="441"/>
    </location>
    <ligand>
        <name>heme</name>
        <dbReference type="ChEBI" id="CHEBI:30413"/>
    </ligand>
    <ligandPart>
        <name>Fe</name>
        <dbReference type="ChEBI" id="CHEBI:18248"/>
    </ligandPart>
</feature>
<dbReference type="CDD" id="cd11072">
    <property type="entry name" value="CYP71-like"/>
    <property type="match status" value="1"/>
</dbReference>
<dbReference type="InterPro" id="IPR001128">
    <property type="entry name" value="Cyt_P450"/>
</dbReference>
<dbReference type="FunFam" id="1.10.630.10:FF:000043">
    <property type="entry name" value="Cytochrome P450 99A2"/>
    <property type="match status" value="1"/>
</dbReference>
<sequence>MDLQFPLIFLSFLVIVFVFLASRSTNTARKLPPGPRKLPIIGHIHKLRGQVQHRVITDLSKRHGPIMHLQLAEISVIVVSSSSLANQVLKTHDLAFADRAQLQLSKIILEGCKDVAYSRYDDYWRQMKKICKVELLTLNKVTSFRSIREDEAWSLVESVKNSLDSPINLTYLFTSLANSIACRAAIGERSKYQDELVHLIESMAASGGGFDVADLFPSYKLLHAFSGLKAKLIKLRTRVDVIFFNIIKEHKEKRAKAKQSNGRGSGEEDLVDVLLRLQEESSFEFPITSSDIKGIIIDMLAAGTDTAAATLDWAMSELVRKPEVMEKAQSEVREAFKGKAKIQEVDLEDLHYLKHVIKETLRLHPPAPMLLPRECREECQVEGYTIPVGSKLFVNAWAINRDPEYWPDPDSFEPMRFEKKCVDYSGTNMNYIPFGAGRRSCPGITFGIATMELPLALLLYHFDWKPPNGLNPEDLDMNEVLGASLKRKTNLLLTAISRTPDDYT</sequence>
<organism evidence="10">
    <name type="scientific">Daucus carota subsp. sativus</name>
    <name type="common">Carrot</name>
    <dbReference type="NCBI Taxonomy" id="79200"/>
    <lineage>
        <taxon>Eukaryota</taxon>
        <taxon>Viridiplantae</taxon>
        <taxon>Streptophyta</taxon>
        <taxon>Embryophyta</taxon>
        <taxon>Tracheophyta</taxon>
        <taxon>Spermatophyta</taxon>
        <taxon>Magnoliopsida</taxon>
        <taxon>eudicotyledons</taxon>
        <taxon>Gunneridae</taxon>
        <taxon>Pentapetalae</taxon>
        <taxon>asterids</taxon>
        <taxon>campanulids</taxon>
        <taxon>Apiales</taxon>
        <taxon>Apiaceae</taxon>
        <taxon>Apioideae</taxon>
        <taxon>Scandiceae</taxon>
        <taxon>Daucinae</taxon>
        <taxon>Daucus</taxon>
        <taxon>Daucus sect. Daucus</taxon>
    </lineage>
</organism>
<keyword evidence="6 9" id="KW-0503">Monooxygenase</keyword>
<comment type="cofactor">
    <cofactor evidence="8">
        <name>heme</name>
        <dbReference type="ChEBI" id="CHEBI:30413"/>
    </cofactor>
</comment>
<reference evidence="11" key="2">
    <citation type="submission" date="2022-03" db="EMBL/GenBank/DDBJ databases">
        <title>Draft title - Genomic analysis of global carrot germplasm unveils the trajectory of domestication and the origin of high carotenoid orange carrot.</title>
        <authorList>
            <person name="Iorizzo M."/>
            <person name="Ellison S."/>
            <person name="Senalik D."/>
            <person name="Macko-Podgorni A."/>
            <person name="Grzebelus D."/>
            <person name="Bostan H."/>
            <person name="Rolling W."/>
            <person name="Curaba J."/>
            <person name="Simon P."/>
        </authorList>
    </citation>
    <scope>NUCLEOTIDE SEQUENCE</scope>
    <source>
        <tissue evidence="11">Leaf</tissue>
    </source>
</reference>
<dbReference type="EMBL" id="LNRQ01000003">
    <property type="protein sequence ID" value="KZN02797.1"/>
    <property type="molecule type" value="Genomic_DNA"/>
</dbReference>
<keyword evidence="5 8" id="KW-0408">Iron</keyword>
<evidence type="ECO:0000256" key="4">
    <source>
        <dbReference type="ARBA" id="ARBA00023002"/>
    </source>
</evidence>
<dbReference type="GO" id="GO:0051762">
    <property type="term" value="P:sesquiterpene biosynthetic process"/>
    <property type="evidence" value="ECO:0007669"/>
    <property type="project" value="UniProtKB-ARBA"/>
</dbReference>
<dbReference type="Proteomes" id="UP000077755">
    <property type="component" value="Chromosome 3"/>
</dbReference>
<evidence type="ECO:0000313" key="12">
    <source>
        <dbReference type="Proteomes" id="UP000077755"/>
    </source>
</evidence>
<keyword evidence="2 8" id="KW-0349">Heme</keyword>
<evidence type="ECO:0000256" key="3">
    <source>
        <dbReference type="ARBA" id="ARBA00022723"/>
    </source>
</evidence>
<dbReference type="GO" id="GO:0020037">
    <property type="term" value="F:heme binding"/>
    <property type="evidence" value="ECO:0007669"/>
    <property type="project" value="InterPro"/>
</dbReference>
<evidence type="ECO:0000256" key="1">
    <source>
        <dbReference type="ARBA" id="ARBA00010617"/>
    </source>
</evidence>
<keyword evidence="4 9" id="KW-0560">Oxidoreductase</keyword>
<accession>A0A161Y0Y8</accession>
<proteinExistence type="inferred from homology"/>
<dbReference type="OMA" id="YGMASME"/>
<dbReference type="PRINTS" id="PR00463">
    <property type="entry name" value="EP450I"/>
</dbReference>
<dbReference type="PANTHER" id="PTHR47953:SF16">
    <property type="entry name" value="CYTOCHROME P450 71D8"/>
    <property type="match status" value="1"/>
</dbReference>
<comment type="similarity">
    <text evidence="1 9">Belongs to the cytochrome P450 family.</text>
</comment>
<reference evidence="10" key="1">
    <citation type="journal article" date="2016" name="Nat. Genet.">
        <title>A high-quality carrot genome assembly provides new insights into carotenoid accumulation and asterid genome evolution.</title>
        <authorList>
            <person name="Iorizzo M."/>
            <person name="Ellison S."/>
            <person name="Senalik D."/>
            <person name="Zeng P."/>
            <person name="Satapoomin P."/>
            <person name="Huang J."/>
            <person name="Bowman M."/>
            <person name="Iovene M."/>
            <person name="Sanseverino W."/>
            <person name="Cavagnaro P."/>
            <person name="Yildiz M."/>
            <person name="Macko-Podgorni A."/>
            <person name="Moranska E."/>
            <person name="Grzebelus E."/>
            <person name="Grzebelus D."/>
            <person name="Ashrafi H."/>
            <person name="Zheng Z."/>
            <person name="Cheng S."/>
            <person name="Spooner D."/>
            <person name="Van Deynze A."/>
            <person name="Simon P."/>
        </authorList>
    </citation>
    <scope>NUCLEOTIDE SEQUENCE [LARGE SCALE GENOMIC DNA]</scope>
    <source>
        <tissue evidence="10">Leaf</tissue>
    </source>
</reference>
<dbReference type="PROSITE" id="PS00086">
    <property type="entry name" value="CYTOCHROME_P450"/>
    <property type="match status" value="1"/>
</dbReference>
<dbReference type="EMBL" id="CP093345">
    <property type="protein sequence ID" value="WOG93773.1"/>
    <property type="molecule type" value="Genomic_DNA"/>
</dbReference>
<gene>
    <name evidence="10" type="ORF">DCAR_011553</name>
    <name evidence="11" type="ORF">DCAR_0313060</name>
</gene>
<keyword evidence="12" id="KW-1185">Reference proteome</keyword>
<evidence type="ECO:0000256" key="6">
    <source>
        <dbReference type="ARBA" id="ARBA00023033"/>
    </source>
</evidence>
<dbReference type="GO" id="GO:0004497">
    <property type="term" value="F:monooxygenase activity"/>
    <property type="evidence" value="ECO:0007669"/>
    <property type="project" value="UniProtKB-KW"/>
</dbReference>
<evidence type="ECO:0000256" key="9">
    <source>
        <dbReference type="RuleBase" id="RU000461"/>
    </source>
</evidence>
<evidence type="ECO:0000256" key="5">
    <source>
        <dbReference type="ARBA" id="ARBA00023004"/>
    </source>
</evidence>
<dbReference type="InterPro" id="IPR052306">
    <property type="entry name" value="CYP450_71D"/>
</dbReference>
<keyword evidence="3 8" id="KW-0479">Metal-binding</keyword>
<dbReference type="Gramene" id="KZN02797">
    <property type="protein sequence ID" value="KZN02797"/>
    <property type="gene ID" value="DCAR_011553"/>
</dbReference>
<name>A0A161Y0Y8_DAUCS</name>
<dbReference type="STRING" id="79200.A0A161Y0Y8"/>
<dbReference type="InterPro" id="IPR036396">
    <property type="entry name" value="Cyt_P450_sf"/>
</dbReference>
<evidence type="ECO:0000256" key="7">
    <source>
        <dbReference type="ARBA" id="ARBA00058314"/>
    </source>
</evidence>
<evidence type="ECO:0000256" key="2">
    <source>
        <dbReference type="ARBA" id="ARBA00022617"/>
    </source>
</evidence>
<dbReference type="Pfam" id="PF00067">
    <property type="entry name" value="p450"/>
    <property type="match status" value="1"/>
</dbReference>
<dbReference type="PANTHER" id="PTHR47953">
    <property type="entry name" value="OS08G0105600 PROTEIN"/>
    <property type="match status" value="1"/>
</dbReference>
<dbReference type="InterPro" id="IPR002401">
    <property type="entry name" value="Cyt_P450_E_grp-I"/>
</dbReference>
<dbReference type="Gene3D" id="1.10.630.10">
    <property type="entry name" value="Cytochrome P450"/>
    <property type="match status" value="1"/>
</dbReference>
<evidence type="ECO:0000313" key="10">
    <source>
        <dbReference type="EMBL" id="KZN02797.1"/>
    </source>
</evidence>
<evidence type="ECO:0000256" key="8">
    <source>
        <dbReference type="PIRSR" id="PIRSR602401-1"/>
    </source>
</evidence>
<dbReference type="SUPFAM" id="SSF48264">
    <property type="entry name" value="Cytochrome P450"/>
    <property type="match status" value="1"/>
</dbReference>
<dbReference type="GO" id="GO:0005506">
    <property type="term" value="F:iron ion binding"/>
    <property type="evidence" value="ECO:0007669"/>
    <property type="project" value="InterPro"/>
</dbReference>
<evidence type="ECO:0000313" key="11">
    <source>
        <dbReference type="EMBL" id="WOG93773.1"/>
    </source>
</evidence>
<dbReference type="InterPro" id="IPR017972">
    <property type="entry name" value="Cyt_P450_CS"/>
</dbReference>
<evidence type="ECO:0008006" key="13">
    <source>
        <dbReference type="Google" id="ProtNLM"/>
    </source>
</evidence>
<dbReference type="GO" id="GO:0016705">
    <property type="term" value="F:oxidoreductase activity, acting on paired donors, with incorporation or reduction of molecular oxygen"/>
    <property type="evidence" value="ECO:0007669"/>
    <property type="project" value="InterPro"/>
</dbReference>
<dbReference type="AlphaFoldDB" id="A0A161Y0Y8"/>
<protein>
    <recommendedName>
        <fullName evidence="13">Cytochrome P450</fullName>
    </recommendedName>
</protein>